<feature type="binding site" evidence="5">
    <location>
        <position position="513"/>
    </location>
    <ligand>
        <name>a divalent metal cation</name>
        <dbReference type="ChEBI" id="CHEBI:60240"/>
        <label>2</label>
        <note>catalytic</note>
    </ligand>
</feature>
<feature type="binding site" evidence="5">
    <location>
        <position position="455"/>
    </location>
    <ligand>
        <name>substrate</name>
    </ligand>
</feature>
<accession>K8FEX3</accession>
<feature type="region of interest" description="Disordered" evidence="6">
    <location>
        <begin position="536"/>
        <end position="564"/>
    </location>
</feature>
<evidence type="ECO:0000256" key="6">
    <source>
        <dbReference type="SAM" id="MobiDB-lite"/>
    </source>
</evidence>
<gene>
    <name evidence="8" type="ORF">Bathy09g04150</name>
</gene>
<evidence type="ECO:0000256" key="1">
    <source>
        <dbReference type="ARBA" id="ARBA00022438"/>
    </source>
</evidence>
<dbReference type="STRING" id="41875.K8FEX3"/>
<protein>
    <submittedName>
        <fullName evidence="8">Methionine aminopeptidase</fullName>
    </submittedName>
</protein>
<evidence type="ECO:0000313" key="8">
    <source>
        <dbReference type="EMBL" id="CCO66641.1"/>
    </source>
</evidence>
<organism evidence="8 9">
    <name type="scientific">Bathycoccus prasinos</name>
    <dbReference type="NCBI Taxonomy" id="41875"/>
    <lineage>
        <taxon>Eukaryota</taxon>
        <taxon>Viridiplantae</taxon>
        <taxon>Chlorophyta</taxon>
        <taxon>Mamiellophyceae</taxon>
        <taxon>Mamiellales</taxon>
        <taxon>Bathycoccaceae</taxon>
        <taxon>Bathycoccus</taxon>
    </lineage>
</organism>
<dbReference type="PROSITE" id="PS00680">
    <property type="entry name" value="MAP_1"/>
    <property type="match status" value="1"/>
</dbReference>
<comment type="similarity">
    <text evidence="5">Belongs to the peptidase M24A family. Methionine aminopeptidase type 1 subfamily.</text>
</comment>
<evidence type="ECO:0000256" key="4">
    <source>
        <dbReference type="ARBA" id="ARBA00022801"/>
    </source>
</evidence>
<feature type="binding site" evidence="5">
    <location>
        <position position="513"/>
    </location>
    <ligand>
        <name>a divalent metal cation</name>
        <dbReference type="ChEBI" id="CHEBI:60240"/>
        <label>1</label>
    </ligand>
</feature>
<dbReference type="SUPFAM" id="SSF55920">
    <property type="entry name" value="Creatinase/aminopeptidase"/>
    <property type="match status" value="1"/>
</dbReference>
<comment type="catalytic activity">
    <reaction evidence="5">
        <text>Release of N-terminal amino acids, preferentially methionine, from peptides and arylamides.</text>
        <dbReference type="EC" id="3.4.11.18"/>
    </reaction>
</comment>
<sequence>MAEDKVESLAAAVNLLTLLASDSGKEEFFLPLTLSPSANESPTETRQKCLFFECTSTALQALSKMFLPSTPELLKVSALKSIAKKARRVSLTESQSSFSALFGYGISKTNETRLRTLFTESEKETRYAVVISVRLRCGESVAVCGLFEDGESGFGKASSGTSSFVAYPLAPSTTFLELQSTPEKETDEVKWLYCDDKGNARTEDMPYFKWKGKLRPHKISHQEKLFRGMRKVPDAVVKAEWWETSRPLAEERARQQRVADELSQKEIEKLRKACVIGRGAIDCVVRAIRPGVTPEALDALCHDYICDKNAYPSPLNYYCFPKSCCISVNEVICHGIPDCRPLEEGDIVNIDVTAFFGGYHGDLNETVFVGSSGDKSNSATEETASEEVADGVDSSKKEAFKLLKCAYECLAEGMSIVKPDTRYRDIGEKVSTVASKYDCSVVKTYCGHGIGKHFHCFPNVPHYKGNKAAGAMKPGHAFTIEPMINLGKEWRDELWPDGWTAVTKDGSLSAQYEHTMVCTTDGVDVLTKRNKNSPRVFPFTEFEDTGDDDKDEEEEEEADKENQVIAELEELVNQFNTTKL</sequence>
<dbReference type="InterPro" id="IPR001714">
    <property type="entry name" value="Pept_M24_MAP"/>
</dbReference>
<dbReference type="InterPro" id="IPR002467">
    <property type="entry name" value="Pept_M24A_MAP1"/>
</dbReference>
<dbReference type="GO" id="GO:0046872">
    <property type="term" value="F:metal ion binding"/>
    <property type="evidence" value="ECO:0007669"/>
    <property type="project" value="UniProtKB-UniRule"/>
</dbReference>
<dbReference type="Pfam" id="PF00557">
    <property type="entry name" value="Peptidase_M24"/>
    <property type="match status" value="1"/>
</dbReference>
<feature type="binding site" evidence="5">
    <location>
        <position position="362"/>
    </location>
    <ligand>
        <name>a divalent metal cation</name>
        <dbReference type="ChEBI" id="CHEBI:60240"/>
        <label>1</label>
    </ligand>
</feature>
<keyword evidence="3 5" id="KW-0479">Metal-binding</keyword>
<dbReference type="OrthoDB" id="3209743at2759"/>
<feature type="binding site" evidence="5">
    <location>
        <position position="362"/>
    </location>
    <ligand>
        <name>a divalent metal cation</name>
        <dbReference type="ChEBI" id="CHEBI:60240"/>
        <label>2</label>
        <note>catalytic</note>
    </ligand>
</feature>
<evidence type="ECO:0000313" key="9">
    <source>
        <dbReference type="Proteomes" id="UP000198341"/>
    </source>
</evidence>
<dbReference type="PANTHER" id="PTHR43330:SF7">
    <property type="entry name" value="METHIONINE AMINOPEPTIDASE 1"/>
    <property type="match status" value="1"/>
</dbReference>
<dbReference type="Proteomes" id="UP000198341">
    <property type="component" value="Chromosome 9"/>
</dbReference>
<feature type="binding site" evidence="5">
    <location>
        <position position="334"/>
    </location>
    <ligand>
        <name>substrate</name>
    </ligand>
</feature>
<dbReference type="GeneID" id="19013921"/>
<dbReference type="HAMAP" id="MF_01974">
    <property type="entry name" value="MetAP_1"/>
    <property type="match status" value="1"/>
</dbReference>
<reference evidence="8 9" key="1">
    <citation type="submission" date="2011-10" db="EMBL/GenBank/DDBJ databases">
        <authorList>
            <person name="Genoscope - CEA"/>
        </authorList>
    </citation>
    <scope>NUCLEOTIDE SEQUENCE [LARGE SCALE GENOMIC DNA]</scope>
    <source>
        <strain evidence="8 9">RCC 1105</strain>
    </source>
</reference>
<keyword evidence="4 5" id="KW-0378">Hydrolase</keyword>
<dbReference type="GO" id="GO:0006508">
    <property type="term" value="P:proteolysis"/>
    <property type="evidence" value="ECO:0007669"/>
    <property type="project" value="UniProtKB-KW"/>
</dbReference>
<dbReference type="GO" id="GO:0004239">
    <property type="term" value="F:initiator methionyl aminopeptidase activity"/>
    <property type="evidence" value="ECO:0007669"/>
    <property type="project" value="UniProtKB-UniRule"/>
</dbReference>
<evidence type="ECO:0000259" key="7">
    <source>
        <dbReference type="Pfam" id="PF00557"/>
    </source>
</evidence>
<keyword evidence="1 5" id="KW-0031">Aminopeptidase</keyword>
<evidence type="ECO:0000256" key="3">
    <source>
        <dbReference type="ARBA" id="ARBA00022723"/>
    </source>
</evidence>
<dbReference type="InterPro" id="IPR036005">
    <property type="entry name" value="Creatinase/aminopeptidase-like"/>
</dbReference>
<dbReference type="PANTHER" id="PTHR43330">
    <property type="entry name" value="METHIONINE AMINOPEPTIDASE"/>
    <property type="match status" value="1"/>
</dbReference>
<dbReference type="Gene3D" id="3.90.230.10">
    <property type="entry name" value="Creatinase/methionine aminopeptidase superfamily"/>
    <property type="match status" value="1"/>
</dbReference>
<feature type="binding site" evidence="5">
    <location>
        <position position="448"/>
    </location>
    <ligand>
        <name>a divalent metal cation</name>
        <dbReference type="ChEBI" id="CHEBI:60240"/>
        <label>2</label>
        <note>catalytic</note>
    </ligand>
</feature>
<dbReference type="GO" id="GO:0070006">
    <property type="term" value="F:metalloaminopeptidase activity"/>
    <property type="evidence" value="ECO:0007669"/>
    <property type="project" value="UniProtKB-UniRule"/>
</dbReference>
<dbReference type="KEGG" id="bpg:Bathy09g04150"/>
<keyword evidence="2 5" id="KW-0645">Protease</keyword>
<name>K8FEX3_9CHLO</name>
<proteinExistence type="inferred from homology"/>
<feature type="domain" description="Peptidase M24" evidence="7">
    <location>
        <begin position="268"/>
        <end position="519"/>
    </location>
</feature>
<dbReference type="GO" id="GO:0005829">
    <property type="term" value="C:cytosol"/>
    <property type="evidence" value="ECO:0007669"/>
    <property type="project" value="TreeGrafter"/>
</dbReference>
<feature type="compositionally biased region" description="Acidic residues" evidence="6">
    <location>
        <begin position="541"/>
        <end position="559"/>
    </location>
</feature>
<keyword evidence="9" id="KW-1185">Reference proteome</keyword>
<feature type="binding site" evidence="5">
    <location>
        <position position="351"/>
    </location>
    <ligand>
        <name>a divalent metal cation</name>
        <dbReference type="ChEBI" id="CHEBI:60240"/>
        <label>1</label>
    </ligand>
</feature>
<comment type="cofactor">
    <cofactor evidence="5">
        <name>Co(2+)</name>
        <dbReference type="ChEBI" id="CHEBI:48828"/>
    </cofactor>
    <cofactor evidence="5">
        <name>Zn(2+)</name>
        <dbReference type="ChEBI" id="CHEBI:29105"/>
    </cofactor>
    <cofactor evidence="5">
        <name>Mn(2+)</name>
        <dbReference type="ChEBI" id="CHEBI:29035"/>
    </cofactor>
    <cofactor evidence="5">
        <name>Fe(2+)</name>
        <dbReference type="ChEBI" id="CHEBI:29033"/>
    </cofactor>
    <text evidence="5">Binds 2 divalent metal cations per subunit. Has a high-affinity and a low affinity metal-binding site. The true nature of the physiological cofactor is under debate. The enzyme is active with cobalt, zinc, manganese or divalent iron ions. Most likely, methionine aminopeptidases function as mononuclear Fe(2+)-metalloproteases under physiological conditions, and the catalytically relevant metal-binding site has been assigned to the histidine-containing high-affinity site.</text>
</comment>
<evidence type="ECO:0000256" key="5">
    <source>
        <dbReference type="HAMAP-Rule" id="MF_03174"/>
    </source>
</evidence>
<dbReference type="RefSeq" id="XP_007511081.1">
    <property type="nucleotide sequence ID" value="XM_007511019.1"/>
</dbReference>
<dbReference type="eggNOG" id="KOG2738">
    <property type="taxonomic scope" value="Eukaryota"/>
</dbReference>
<dbReference type="CDD" id="cd01086">
    <property type="entry name" value="MetAP1"/>
    <property type="match status" value="1"/>
</dbReference>
<dbReference type="AlphaFoldDB" id="K8FEX3"/>
<feature type="binding site" evidence="5">
    <location>
        <position position="481"/>
    </location>
    <ligand>
        <name>a divalent metal cation</name>
        <dbReference type="ChEBI" id="CHEBI:60240"/>
        <label>2</label>
        <note>catalytic</note>
    </ligand>
</feature>
<dbReference type="PRINTS" id="PR00599">
    <property type="entry name" value="MAPEPTIDASE"/>
</dbReference>
<dbReference type="InterPro" id="IPR000994">
    <property type="entry name" value="Pept_M24"/>
</dbReference>
<evidence type="ECO:0000256" key="2">
    <source>
        <dbReference type="ARBA" id="ARBA00022670"/>
    </source>
</evidence>
<dbReference type="EMBL" id="FO082270">
    <property type="protein sequence ID" value="CCO66641.1"/>
    <property type="molecule type" value="Genomic_DNA"/>
</dbReference>